<dbReference type="InterPro" id="IPR013149">
    <property type="entry name" value="ADH-like_C"/>
</dbReference>
<dbReference type="AlphaFoldDB" id="A0A4Y8MVW1"/>
<comment type="caution">
    <text evidence="2">The sequence shown here is derived from an EMBL/GenBank/DDBJ whole genome shotgun (WGS) entry which is preliminary data.</text>
</comment>
<dbReference type="PANTHER" id="PTHR43677:SF11">
    <property type="entry name" value="ZINC-CONTAINING ALCOHOL DEHYDROGENASE"/>
    <property type="match status" value="1"/>
</dbReference>
<dbReference type="SMART" id="SM00829">
    <property type="entry name" value="PKS_ER"/>
    <property type="match status" value="1"/>
</dbReference>
<dbReference type="InterPro" id="IPR020843">
    <property type="entry name" value="ER"/>
</dbReference>
<protein>
    <submittedName>
        <fullName evidence="2">Zinc-binding alcohol dehydrogenase family protein</fullName>
    </submittedName>
</protein>
<dbReference type="GeneID" id="97309685"/>
<evidence type="ECO:0000259" key="1">
    <source>
        <dbReference type="SMART" id="SM00829"/>
    </source>
</evidence>
<name>A0A4Y8MVW1_9BURK</name>
<dbReference type="SUPFAM" id="SSF50129">
    <property type="entry name" value="GroES-like"/>
    <property type="match status" value="1"/>
</dbReference>
<gene>
    <name evidence="2" type="ORF">E2553_33150</name>
</gene>
<dbReference type="Proteomes" id="UP000297385">
    <property type="component" value="Unassembled WGS sequence"/>
</dbReference>
<dbReference type="InterPro" id="IPR011032">
    <property type="entry name" value="GroES-like_sf"/>
</dbReference>
<sequence length="319" mass="32640">MKAAVVKAAGKAPVYADFEAPVAAAGEYVVDVTASALSHVARSRAGGSHYSSTGSFPFVAGVDGAGRLEDGRRVYFFKPQAPFGSMAEHSLVCATHCIALPDALDDVTAAAIAIPGMSSWAALIERTRFVAGETVFINGATGTSGRLAVQIAKHLGAGRVIATGRNAAALESLALAGADSTISLAQDESGLTRAFENIFRDGVDVVLDYLWGASAQSVLIAAAKASPDDYPVRFVQIGSVSGADIQLPGAVLRSANITLMGSGIGSIPFARLLDTMNAVFNAAVPAGLQIATQAIPLAVLSAHWENASSATRTVFIPAP</sequence>
<dbReference type="GO" id="GO:0016491">
    <property type="term" value="F:oxidoreductase activity"/>
    <property type="evidence" value="ECO:0007669"/>
    <property type="project" value="InterPro"/>
</dbReference>
<dbReference type="InterPro" id="IPR036291">
    <property type="entry name" value="NAD(P)-bd_dom_sf"/>
</dbReference>
<dbReference type="PANTHER" id="PTHR43677">
    <property type="entry name" value="SHORT-CHAIN DEHYDROGENASE/REDUCTASE"/>
    <property type="match status" value="1"/>
</dbReference>
<proteinExistence type="predicted"/>
<evidence type="ECO:0000313" key="2">
    <source>
        <dbReference type="EMBL" id="TFE41512.1"/>
    </source>
</evidence>
<accession>A0A4Y8MVW1</accession>
<dbReference type="Gene3D" id="3.40.50.720">
    <property type="entry name" value="NAD(P)-binding Rossmann-like Domain"/>
    <property type="match status" value="1"/>
</dbReference>
<dbReference type="RefSeq" id="WP_134464610.1">
    <property type="nucleotide sequence ID" value="NZ_JBHMFL010000106.1"/>
</dbReference>
<dbReference type="InterPro" id="IPR051397">
    <property type="entry name" value="Zn-ADH-like_protein"/>
</dbReference>
<dbReference type="SUPFAM" id="SSF51735">
    <property type="entry name" value="NAD(P)-binding Rossmann-fold domains"/>
    <property type="match status" value="1"/>
</dbReference>
<reference evidence="2 3" key="1">
    <citation type="submission" date="2019-03" db="EMBL/GenBank/DDBJ databases">
        <title>Complete Genome Sequence of Paraburkholderia dipogonis ICMP 19430T, a Nitrogen-fixing Symbiont of the South African Invasive Legume Dipogon lignosus in New Zealand.</title>
        <authorList>
            <person name="De Meyer S.E."/>
        </authorList>
    </citation>
    <scope>NUCLEOTIDE SEQUENCE [LARGE SCALE GENOMIC DNA]</scope>
    <source>
        <strain evidence="2 3">ICMP 19430</strain>
    </source>
</reference>
<evidence type="ECO:0000313" key="3">
    <source>
        <dbReference type="Proteomes" id="UP000297385"/>
    </source>
</evidence>
<feature type="domain" description="Enoyl reductase (ER)" evidence="1">
    <location>
        <begin position="10"/>
        <end position="300"/>
    </location>
</feature>
<organism evidence="2 3">
    <name type="scientific">Paraburkholderia dipogonis</name>
    <dbReference type="NCBI Taxonomy" id="1211383"/>
    <lineage>
        <taxon>Bacteria</taxon>
        <taxon>Pseudomonadati</taxon>
        <taxon>Pseudomonadota</taxon>
        <taxon>Betaproteobacteria</taxon>
        <taxon>Burkholderiales</taxon>
        <taxon>Burkholderiaceae</taxon>
        <taxon>Paraburkholderia</taxon>
    </lineage>
</organism>
<dbReference type="Pfam" id="PF00107">
    <property type="entry name" value="ADH_zinc_N"/>
    <property type="match status" value="1"/>
</dbReference>
<dbReference type="EMBL" id="SNVI01000002">
    <property type="protein sequence ID" value="TFE41512.1"/>
    <property type="molecule type" value="Genomic_DNA"/>
</dbReference>
<dbReference type="Gene3D" id="3.90.180.10">
    <property type="entry name" value="Medium-chain alcohol dehydrogenases, catalytic domain"/>
    <property type="match status" value="1"/>
</dbReference>